<evidence type="ECO:0000259" key="5">
    <source>
        <dbReference type="PROSITE" id="PS51123"/>
    </source>
</evidence>
<evidence type="ECO:0000313" key="6">
    <source>
        <dbReference type="EMBL" id="KFE62437.1"/>
    </source>
</evidence>
<evidence type="ECO:0000256" key="1">
    <source>
        <dbReference type="PROSITE-ProRule" id="PRU00473"/>
    </source>
</evidence>
<keyword evidence="1 4" id="KW-0472">Membrane</keyword>
<dbReference type="InterPro" id="IPR006665">
    <property type="entry name" value="OmpA-like"/>
</dbReference>
<dbReference type="Gene3D" id="3.30.1330.60">
    <property type="entry name" value="OmpA-like domain"/>
    <property type="match status" value="1"/>
</dbReference>
<dbReference type="EMBL" id="JMCB01000022">
    <property type="protein sequence ID" value="KFE62437.1"/>
    <property type="molecule type" value="Genomic_DNA"/>
</dbReference>
<reference evidence="6 7" key="1">
    <citation type="submission" date="2014-04" db="EMBL/GenBank/DDBJ databases">
        <title>Genome assembly of Hyalangium minutum DSM 14724.</title>
        <authorList>
            <person name="Sharma G."/>
            <person name="Subramanian S."/>
        </authorList>
    </citation>
    <scope>NUCLEOTIDE SEQUENCE [LARGE SCALE GENOMIC DNA]</scope>
    <source>
        <strain evidence="6 7">DSM 14724</strain>
    </source>
</reference>
<feature type="coiled-coil region" evidence="2">
    <location>
        <begin position="63"/>
        <end position="132"/>
    </location>
</feature>
<keyword evidence="7" id="KW-1185">Reference proteome</keyword>
<dbReference type="STRING" id="394096.DB31_4147"/>
<keyword evidence="6" id="KW-0282">Flagellum</keyword>
<dbReference type="Pfam" id="PF00691">
    <property type="entry name" value="OmpA"/>
    <property type="match status" value="1"/>
</dbReference>
<dbReference type="AlphaFoldDB" id="A0A085W424"/>
<keyword evidence="4" id="KW-1133">Transmembrane helix</keyword>
<keyword evidence="2" id="KW-0175">Coiled coil</keyword>
<protein>
    <submittedName>
        <fullName evidence="6">Flagellar motor rotation protein MotB</fullName>
    </submittedName>
</protein>
<proteinExistence type="predicted"/>
<dbReference type="PANTHER" id="PTHR30329">
    <property type="entry name" value="STATOR ELEMENT OF FLAGELLAR MOTOR COMPLEX"/>
    <property type="match status" value="1"/>
</dbReference>
<dbReference type="PATRIC" id="fig|394096.3.peg.7882"/>
<evidence type="ECO:0000256" key="4">
    <source>
        <dbReference type="SAM" id="Phobius"/>
    </source>
</evidence>
<name>A0A085W424_9BACT</name>
<feature type="region of interest" description="Disordered" evidence="3">
    <location>
        <begin position="275"/>
        <end position="299"/>
    </location>
</feature>
<dbReference type="CDD" id="cd07185">
    <property type="entry name" value="OmpA_C-like"/>
    <property type="match status" value="1"/>
</dbReference>
<gene>
    <name evidence="6" type="ORF">DB31_4147</name>
</gene>
<evidence type="ECO:0000256" key="3">
    <source>
        <dbReference type="SAM" id="MobiDB-lite"/>
    </source>
</evidence>
<dbReference type="PROSITE" id="PS51123">
    <property type="entry name" value="OMPA_2"/>
    <property type="match status" value="1"/>
</dbReference>
<feature type="domain" description="OmpA-like" evidence="5">
    <location>
        <begin position="141"/>
        <end position="266"/>
    </location>
</feature>
<evidence type="ECO:0000313" key="7">
    <source>
        <dbReference type="Proteomes" id="UP000028725"/>
    </source>
</evidence>
<keyword evidence="6" id="KW-0966">Cell projection</keyword>
<feature type="transmembrane region" description="Helical" evidence="4">
    <location>
        <begin position="21"/>
        <end position="40"/>
    </location>
</feature>
<comment type="caution">
    <text evidence="6">The sequence shown here is derived from an EMBL/GenBank/DDBJ whole genome shotgun (WGS) entry which is preliminary data.</text>
</comment>
<evidence type="ECO:0000256" key="2">
    <source>
        <dbReference type="SAM" id="Coils"/>
    </source>
</evidence>
<dbReference type="GO" id="GO:0016020">
    <property type="term" value="C:membrane"/>
    <property type="evidence" value="ECO:0007669"/>
    <property type="project" value="UniProtKB-UniRule"/>
</dbReference>
<dbReference type="SUPFAM" id="SSF103088">
    <property type="entry name" value="OmpA-like"/>
    <property type="match status" value="1"/>
</dbReference>
<dbReference type="PANTHER" id="PTHR30329:SF21">
    <property type="entry name" value="LIPOPROTEIN YIAD-RELATED"/>
    <property type="match status" value="1"/>
</dbReference>
<dbReference type="InterPro" id="IPR036737">
    <property type="entry name" value="OmpA-like_sf"/>
</dbReference>
<keyword evidence="4" id="KW-0812">Transmembrane</keyword>
<keyword evidence="6" id="KW-0969">Cilium</keyword>
<dbReference type="RefSeq" id="WP_240487142.1">
    <property type="nucleotide sequence ID" value="NZ_JMCB01000022.1"/>
</dbReference>
<organism evidence="6 7">
    <name type="scientific">Hyalangium minutum</name>
    <dbReference type="NCBI Taxonomy" id="394096"/>
    <lineage>
        <taxon>Bacteria</taxon>
        <taxon>Pseudomonadati</taxon>
        <taxon>Myxococcota</taxon>
        <taxon>Myxococcia</taxon>
        <taxon>Myxococcales</taxon>
        <taxon>Cystobacterineae</taxon>
        <taxon>Archangiaceae</taxon>
        <taxon>Hyalangium</taxon>
    </lineage>
</organism>
<dbReference type="InterPro" id="IPR050330">
    <property type="entry name" value="Bact_OuterMem_StrucFunc"/>
</dbReference>
<accession>A0A085W424</accession>
<dbReference type="Proteomes" id="UP000028725">
    <property type="component" value="Unassembled WGS sequence"/>
</dbReference>
<sequence length="299" mass="32264">MSDSFYQQRLPQPAKRSWMPWLITVLVVLLALGAVGYSYGLSRTAQTRADAAEAEGLKAHERAKAAELAQRELEAKLAAIDSEKSQLSTQLTQLSTERDQLSQAVQEKDAELARIKATFQDLEEKMKAEIADGEIRLSQGEGRIQVDLVDKILFDSGEATLTERGASVLTRLGAVLAGVEGRSIQVSGHTDDSPPSQRLAATFPTNWELSVARAVNVVRFLQEKAKLPARRLVASGYGETHPVASNATPKGRARNRRIEILLIPDLAAAKTELTEAAAKPAPGATDVQPTKAAVKPGSH</sequence>